<dbReference type="PROSITE" id="PS51725">
    <property type="entry name" value="ABM"/>
    <property type="match status" value="1"/>
</dbReference>
<evidence type="ECO:0000313" key="3">
    <source>
        <dbReference type="Proteomes" id="UP000464577"/>
    </source>
</evidence>
<dbReference type="InterPro" id="IPR050744">
    <property type="entry name" value="AI-2_Isomerase_LsrG"/>
</dbReference>
<sequence>MKKMSVVYLILITVSQSFYGNMALAQEKKQLVRLAKLVIDSSQLDPYKAALKEEIEASVRLEAGVLTLYAVAEKDKPTHITILEIYADTAAYKAHIKTPHFLKYKTATQSMVKSLELVETVPLIPGMKIK</sequence>
<reference evidence="2 3" key="1">
    <citation type="submission" date="2019-11" db="EMBL/GenBank/DDBJ databases">
        <title>Spirosoma endbachense sp. nov., isolated from a natural salt meadow.</title>
        <authorList>
            <person name="Rojas J."/>
            <person name="Ambika Manirajan B."/>
            <person name="Ratering S."/>
            <person name="Suarez C."/>
            <person name="Geissler-Plaum R."/>
            <person name="Schnell S."/>
        </authorList>
    </citation>
    <scope>NUCLEOTIDE SEQUENCE [LARGE SCALE GENOMIC DNA]</scope>
    <source>
        <strain evidence="2 3">I-24</strain>
    </source>
</reference>
<dbReference type="Gene3D" id="3.30.70.100">
    <property type="match status" value="1"/>
</dbReference>
<feature type="domain" description="ABM" evidence="1">
    <location>
        <begin position="31"/>
        <end position="121"/>
    </location>
</feature>
<gene>
    <name evidence="2" type="ORF">GJR95_16230</name>
</gene>
<keyword evidence="2" id="KW-0560">Oxidoreductase</keyword>
<dbReference type="EMBL" id="CP045997">
    <property type="protein sequence ID" value="QHW01329.1"/>
    <property type="molecule type" value="Genomic_DNA"/>
</dbReference>
<dbReference type="Proteomes" id="UP000464577">
    <property type="component" value="Chromosome"/>
</dbReference>
<dbReference type="GO" id="GO:0004497">
    <property type="term" value="F:monooxygenase activity"/>
    <property type="evidence" value="ECO:0007669"/>
    <property type="project" value="UniProtKB-KW"/>
</dbReference>
<dbReference type="PANTHER" id="PTHR33336">
    <property type="entry name" value="QUINOL MONOOXYGENASE YGIN-RELATED"/>
    <property type="match status" value="1"/>
</dbReference>
<protein>
    <submittedName>
        <fullName evidence="2">Antibiotic biosynthesis monooxygenase</fullName>
    </submittedName>
</protein>
<dbReference type="Pfam" id="PF03992">
    <property type="entry name" value="ABM"/>
    <property type="match status" value="1"/>
</dbReference>
<evidence type="ECO:0000313" key="2">
    <source>
        <dbReference type="EMBL" id="QHW01329.1"/>
    </source>
</evidence>
<dbReference type="SUPFAM" id="SSF54909">
    <property type="entry name" value="Dimeric alpha+beta barrel"/>
    <property type="match status" value="1"/>
</dbReference>
<proteinExistence type="predicted"/>
<dbReference type="PANTHER" id="PTHR33336:SF3">
    <property type="entry name" value="ABM DOMAIN-CONTAINING PROTEIN"/>
    <property type="match status" value="1"/>
</dbReference>
<dbReference type="InterPro" id="IPR011008">
    <property type="entry name" value="Dimeric_a/b-barrel"/>
</dbReference>
<dbReference type="InterPro" id="IPR007138">
    <property type="entry name" value="ABM_dom"/>
</dbReference>
<evidence type="ECO:0000259" key="1">
    <source>
        <dbReference type="PROSITE" id="PS51725"/>
    </source>
</evidence>
<accession>A0A6P1W9T7</accession>
<dbReference type="KEGG" id="senf:GJR95_16230"/>
<organism evidence="2 3">
    <name type="scientific">Spirosoma endbachense</name>
    <dbReference type="NCBI Taxonomy" id="2666025"/>
    <lineage>
        <taxon>Bacteria</taxon>
        <taxon>Pseudomonadati</taxon>
        <taxon>Bacteroidota</taxon>
        <taxon>Cytophagia</taxon>
        <taxon>Cytophagales</taxon>
        <taxon>Cytophagaceae</taxon>
        <taxon>Spirosoma</taxon>
    </lineage>
</organism>
<keyword evidence="3" id="KW-1185">Reference proteome</keyword>
<dbReference type="AlphaFoldDB" id="A0A6P1W9T7"/>
<keyword evidence="2" id="KW-0503">Monooxygenase</keyword>
<name>A0A6P1W9T7_9BACT</name>